<keyword evidence="6" id="KW-0472">Membrane</keyword>
<keyword evidence="4" id="KW-0663">Pyridoxal phosphate</keyword>
<keyword evidence="5" id="KW-0456">Lyase</keyword>
<dbReference type="Proteomes" id="UP001141422">
    <property type="component" value="Unassembled WGS sequence"/>
</dbReference>
<evidence type="ECO:0000313" key="9">
    <source>
        <dbReference type="Proteomes" id="UP001141422"/>
    </source>
</evidence>
<name>A0ABT4IIP4_9EURY</name>
<feature type="domain" description="Orn/Lys/Arg decarboxylases family 1 pyridoxal-P attachment site" evidence="7">
    <location>
        <begin position="224"/>
        <end position="238"/>
    </location>
</feature>
<evidence type="ECO:0000313" key="8">
    <source>
        <dbReference type="EMBL" id="MCZ0861030.1"/>
    </source>
</evidence>
<dbReference type="RefSeq" id="WP_268925225.1">
    <property type="nucleotide sequence ID" value="NZ_JAPTGB010000014.1"/>
</dbReference>
<dbReference type="PANTHER" id="PTHR43277">
    <property type="entry name" value="ARGININE DECARBOXYLASE"/>
    <property type="match status" value="1"/>
</dbReference>
<dbReference type="InterPro" id="IPR052357">
    <property type="entry name" value="Orn_Lys_Arg_decarboxylase-I"/>
</dbReference>
<dbReference type="Gene3D" id="3.90.105.10">
    <property type="entry name" value="Molybdopterin biosynthesis moea protein, domain 2"/>
    <property type="match status" value="1"/>
</dbReference>
<dbReference type="InterPro" id="IPR036633">
    <property type="entry name" value="Prn/Lys/Arg_de-COase_C_sf"/>
</dbReference>
<dbReference type="InterPro" id="IPR008286">
    <property type="entry name" value="Prn/Lys/Arg_de-COase_C"/>
</dbReference>
<feature type="transmembrane region" description="Helical" evidence="6">
    <location>
        <begin position="82"/>
        <end position="100"/>
    </location>
</feature>
<dbReference type="GO" id="GO:0008483">
    <property type="term" value="F:transaminase activity"/>
    <property type="evidence" value="ECO:0007669"/>
    <property type="project" value="UniProtKB-KW"/>
</dbReference>
<evidence type="ECO:0000256" key="6">
    <source>
        <dbReference type="SAM" id="Phobius"/>
    </source>
</evidence>
<protein>
    <submittedName>
        <fullName evidence="8">Aminotransferase class I/II-fold pyridoxal phosphate-dependent enzyme</fullName>
    </submittedName>
</protein>
<keyword evidence="9" id="KW-1185">Reference proteome</keyword>
<evidence type="ECO:0000256" key="4">
    <source>
        <dbReference type="ARBA" id="ARBA00022898"/>
    </source>
</evidence>
<dbReference type="EMBL" id="JAPTGB010000014">
    <property type="protein sequence ID" value="MCZ0861030.1"/>
    <property type="molecule type" value="Genomic_DNA"/>
</dbReference>
<evidence type="ECO:0000256" key="3">
    <source>
        <dbReference type="ARBA" id="ARBA00022793"/>
    </source>
</evidence>
<dbReference type="Gene3D" id="3.40.640.10">
    <property type="entry name" value="Type I PLP-dependent aspartate aminotransferase-like (Major domain)"/>
    <property type="match status" value="1"/>
</dbReference>
<comment type="cofactor">
    <cofactor evidence="1">
        <name>pyridoxal 5'-phosphate</name>
        <dbReference type="ChEBI" id="CHEBI:597326"/>
    </cofactor>
</comment>
<dbReference type="SUPFAM" id="SSF55904">
    <property type="entry name" value="Ornithine decarboxylase C-terminal domain"/>
    <property type="match status" value="1"/>
</dbReference>
<keyword evidence="8" id="KW-0808">Transferase</keyword>
<dbReference type="Pfam" id="PF01276">
    <property type="entry name" value="OKR_DC_1"/>
    <property type="match status" value="1"/>
</dbReference>
<comment type="caution">
    <text evidence="8">The sequence shown here is derived from an EMBL/GenBank/DDBJ whole genome shotgun (WGS) entry which is preliminary data.</text>
</comment>
<gene>
    <name evidence="8" type="ORF">O0S10_07300</name>
</gene>
<keyword evidence="6" id="KW-0812">Transmembrane</keyword>
<evidence type="ECO:0000256" key="5">
    <source>
        <dbReference type="ARBA" id="ARBA00023239"/>
    </source>
</evidence>
<reference evidence="8" key="1">
    <citation type="submission" date="2022-12" db="EMBL/GenBank/DDBJ databases">
        <title>Isolation and characterisation of novel Methanocorpusculum spp. from native Australian herbivores indicates the genus is ancestrally host-associated.</title>
        <authorList>
            <person name="Volmer J.G."/>
            <person name="Soo R.M."/>
            <person name="Evans P.N."/>
            <person name="Hoedt E.C."/>
            <person name="Astorga Alsina A.L."/>
            <person name="Woodcroft B.J."/>
            <person name="Tyson G.W."/>
            <person name="Hugenholtz P."/>
            <person name="Morrison M."/>
        </authorList>
    </citation>
    <scope>NUCLEOTIDE SEQUENCE</scope>
    <source>
        <strain evidence="8">MG</strain>
    </source>
</reference>
<dbReference type="InterPro" id="IPR015421">
    <property type="entry name" value="PyrdxlP-dep_Trfase_major"/>
</dbReference>
<evidence type="ECO:0000256" key="2">
    <source>
        <dbReference type="ARBA" id="ARBA00010671"/>
    </source>
</evidence>
<dbReference type="PROSITE" id="PS00703">
    <property type="entry name" value="OKR_DC_1"/>
    <property type="match status" value="1"/>
</dbReference>
<keyword evidence="8" id="KW-0032">Aminotransferase</keyword>
<keyword evidence="3" id="KW-0210">Decarboxylase</keyword>
<keyword evidence="6" id="KW-1133">Transmembrane helix</keyword>
<accession>A0ABT4IIP4</accession>
<evidence type="ECO:0000256" key="1">
    <source>
        <dbReference type="ARBA" id="ARBA00001933"/>
    </source>
</evidence>
<dbReference type="Pfam" id="PF03711">
    <property type="entry name" value="OKR_DC_1_C"/>
    <property type="match status" value="1"/>
</dbReference>
<dbReference type="InterPro" id="IPR015424">
    <property type="entry name" value="PyrdxlP-dep_Trfase"/>
</dbReference>
<comment type="similarity">
    <text evidence="2">Belongs to the Orn/Lys/Arg decarboxylase class-I family.</text>
</comment>
<proteinExistence type="inferred from homology"/>
<dbReference type="SUPFAM" id="SSF53383">
    <property type="entry name" value="PLP-dependent transferases"/>
    <property type="match status" value="1"/>
</dbReference>
<dbReference type="PANTHER" id="PTHR43277:SF4">
    <property type="entry name" value="ARGININE DECARBOXYLASE"/>
    <property type="match status" value="1"/>
</dbReference>
<evidence type="ECO:0000259" key="7">
    <source>
        <dbReference type="PROSITE" id="PS00703"/>
    </source>
</evidence>
<sequence>MTTLPILNFLLRHADKHTVSFHMPGHKGPAIYRRFGYEPFLNSIMDCDITEIPGADNLFQTEGILKTAQEEYAKLYSARRSYLLINGTSGGVIAAIMAAVPKGKKLIMARNSHKAIFNALVLAGIEPVYAYPEMIHAYGISGVITPEEIERCLAENPDAEAVILPSPNYYGICSDIRTIADVVHARGKILIVDQAHGAHLKFFSDAGCAGMPQSAEEQGADITVNSIHKTLASFTQSALLNLNTDRVDPYILEDKLQMIQSTSPSYLLMASLDINADILKQHGREVMTEWYDALLFFYREAKTIPGLVVIGNPFDDAGSISLDLTKINLDMSAAGLDAAELEHQLMERGIFAELTTGNILMCMTGIGNTKADMERLLAALREISGGWTAVQSRKKPVSTVFETKLKLCPVPQDKERIPLAAGAGRICASAIIPYPPGIPFVCPGEMLTEDVIQYIRNLRTAGEKVIGVNDQGEITVGKQ</sequence>
<dbReference type="InterPro" id="IPR000310">
    <property type="entry name" value="Orn/Lys/Arg_deCO2ase_major_dom"/>
</dbReference>
<organism evidence="8 9">
    <name type="scientific">Methanocorpusculum petauri</name>
    <dbReference type="NCBI Taxonomy" id="3002863"/>
    <lineage>
        <taxon>Archaea</taxon>
        <taxon>Methanobacteriati</taxon>
        <taxon>Methanobacteriota</taxon>
        <taxon>Stenosarchaea group</taxon>
        <taxon>Methanomicrobia</taxon>
        <taxon>Methanomicrobiales</taxon>
        <taxon>Methanocorpusculaceae</taxon>
        <taxon>Methanocorpusculum</taxon>
    </lineage>
</organism>